<feature type="non-terminal residue" evidence="2">
    <location>
        <position position="468"/>
    </location>
</feature>
<accession>A0AAN6NJB7</accession>
<evidence type="ECO:0000259" key="1">
    <source>
        <dbReference type="SMART" id="SM00355"/>
    </source>
</evidence>
<dbReference type="PANTHER" id="PTHR35391">
    <property type="entry name" value="C2H2-TYPE DOMAIN-CONTAINING PROTEIN-RELATED"/>
    <property type="match status" value="1"/>
</dbReference>
<reference evidence="2" key="1">
    <citation type="journal article" date="2023" name="Mol. Phylogenet. Evol.">
        <title>Genome-scale phylogeny and comparative genomics of the fungal order Sordariales.</title>
        <authorList>
            <person name="Hensen N."/>
            <person name="Bonometti L."/>
            <person name="Westerberg I."/>
            <person name="Brannstrom I.O."/>
            <person name="Guillou S."/>
            <person name="Cros-Aarteil S."/>
            <person name="Calhoun S."/>
            <person name="Haridas S."/>
            <person name="Kuo A."/>
            <person name="Mondo S."/>
            <person name="Pangilinan J."/>
            <person name="Riley R."/>
            <person name="LaButti K."/>
            <person name="Andreopoulos B."/>
            <person name="Lipzen A."/>
            <person name="Chen C."/>
            <person name="Yan M."/>
            <person name="Daum C."/>
            <person name="Ng V."/>
            <person name="Clum A."/>
            <person name="Steindorff A."/>
            <person name="Ohm R.A."/>
            <person name="Martin F."/>
            <person name="Silar P."/>
            <person name="Natvig D.O."/>
            <person name="Lalanne C."/>
            <person name="Gautier V."/>
            <person name="Ament-Velasquez S.L."/>
            <person name="Kruys A."/>
            <person name="Hutchinson M.I."/>
            <person name="Powell A.J."/>
            <person name="Barry K."/>
            <person name="Miller A.N."/>
            <person name="Grigoriev I.V."/>
            <person name="Debuchy R."/>
            <person name="Gladieux P."/>
            <person name="Hiltunen Thoren M."/>
            <person name="Johannesson H."/>
        </authorList>
    </citation>
    <scope>NUCLEOTIDE SEQUENCE</scope>
    <source>
        <strain evidence="2">CBS 626.80</strain>
    </source>
</reference>
<dbReference type="Pfam" id="PF26082">
    <property type="entry name" value="zf-C2H2_AcuF"/>
    <property type="match status" value="1"/>
</dbReference>
<proteinExistence type="predicted"/>
<feature type="domain" description="C2H2-type" evidence="1">
    <location>
        <begin position="334"/>
        <end position="362"/>
    </location>
</feature>
<reference evidence="2" key="2">
    <citation type="submission" date="2023-06" db="EMBL/GenBank/DDBJ databases">
        <authorList>
            <consortium name="Lawrence Berkeley National Laboratory"/>
            <person name="Mondo S.J."/>
            <person name="Hensen N."/>
            <person name="Bonometti L."/>
            <person name="Westerberg I."/>
            <person name="Brannstrom I.O."/>
            <person name="Guillou S."/>
            <person name="Cros-Aarteil S."/>
            <person name="Calhoun S."/>
            <person name="Haridas S."/>
            <person name="Kuo A."/>
            <person name="Pangilinan J."/>
            <person name="Riley R."/>
            <person name="Labutti K."/>
            <person name="Andreopoulos B."/>
            <person name="Lipzen A."/>
            <person name="Chen C."/>
            <person name="Yanf M."/>
            <person name="Daum C."/>
            <person name="Ng V."/>
            <person name="Clum A."/>
            <person name="Steindorff A."/>
            <person name="Ohm R."/>
            <person name="Martin F."/>
            <person name="Silar P."/>
            <person name="Natvig D."/>
            <person name="Lalanne C."/>
            <person name="Gautier V."/>
            <person name="Ament-Velasquez S.L."/>
            <person name="Kruys A."/>
            <person name="Hutchinson M.I."/>
            <person name="Powell A.J."/>
            <person name="Barry K."/>
            <person name="Miller A.N."/>
            <person name="Grigoriev I.V."/>
            <person name="Debuchy R."/>
            <person name="Gladieux P."/>
            <person name="Thoren M.H."/>
            <person name="Johannesson H."/>
        </authorList>
    </citation>
    <scope>NUCLEOTIDE SEQUENCE</scope>
    <source>
        <strain evidence="2">CBS 626.80</strain>
    </source>
</reference>
<dbReference type="InterPro" id="IPR013087">
    <property type="entry name" value="Znf_C2H2_type"/>
</dbReference>
<feature type="domain" description="C2H2-type" evidence="1">
    <location>
        <begin position="420"/>
        <end position="443"/>
    </location>
</feature>
<dbReference type="AlphaFoldDB" id="A0AAN6NJB7"/>
<dbReference type="InterPro" id="IPR058925">
    <property type="entry name" value="zf-C2H2_AcuF"/>
</dbReference>
<dbReference type="PANTHER" id="PTHR35391:SF7">
    <property type="entry name" value="C2H2-TYPE DOMAIN-CONTAINING PROTEIN"/>
    <property type="match status" value="1"/>
</dbReference>
<feature type="non-terminal residue" evidence="2">
    <location>
        <position position="1"/>
    </location>
</feature>
<protein>
    <recommendedName>
        <fullName evidence="1">C2H2-type domain-containing protein</fullName>
    </recommendedName>
</protein>
<feature type="domain" description="C2H2-type" evidence="1">
    <location>
        <begin position="366"/>
        <end position="392"/>
    </location>
</feature>
<sequence length="468" mass="53058">AEEKISSLVSRGFSTLKSLIETLEDGIETEEESIALASSHLERFRLWVGSLGAHRESGPRSLEYKLRDASLIRKHIVTLLQDLCSSVDQGKTRSLKNFLPLLQTNDDKDIDDELAELFYGGDKDAIHRPELAQALGRIGHAVDCLLRLSATIRHPAPHDRFKFRAGAELIEAFQPLDKDHIRQKFVQLDEPLVDRLATSMAMRRHYFKYREEHANRIARGLEEVEQGLKCDASEYTTTQTAISSLPGHLKDNKAISTSTETSATACADEFSDFDDMRSQTSYAPTEANSSELRVPRIPPEYVDGPFKCPYCHMIIAIETRHEWKKHVFRDLQPYTCLAKTCTIPNQQFSRRSEWVTHMEREHWRVWHCSLQGCTDASFDNLEQFLEHNQSAHGGELAFFGLRSQSNIHASSVRDKSKARGQCPLCPGVQLGSERDYTSHVGRHLENLALFALPRVDDDYSTGDESTDD</sequence>
<dbReference type="EMBL" id="MU859484">
    <property type="protein sequence ID" value="KAK3946882.1"/>
    <property type="molecule type" value="Genomic_DNA"/>
</dbReference>
<organism evidence="2 3">
    <name type="scientific">Pseudoneurospora amorphoporcata</name>
    <dbReference type="NCBI Taxonomy" id="241081"/>
    <lineage>
        <taxon>Eukaryota</taxon>
        <taxon>Fungi</taxon>
        <taxon>Dikarya</taxon>
        <taxon>Ascomycota</taxon>
        <taxon>Pezizomycotina</taxon>
        <taxon>Sordariomycetes</taxon>
        <taxon>Sordariomycetidae</taxon>
        <taxon>Sordariales</taxon>
        <taxon>Sordariaceae</taxon>
        <taxon>Pseudoneurospora</taxon>
    </lineage>
</organism>
<evidence type="ECO:0000313" key="3">
    <source>
        <dbReference type="Proteomes" id="UP001303222"/>
    </source>
</evidence>
<evidence type="ECO:0000313" key="2">
    <source>
        <dbReference type="EMBL" id="KAK3946882.1"/>
    </source>
</evidence>
<dbReference type="Proteomes" id="UP001303222">
    <property type="component" value="Unassembled WGS sequence"/>
</dbReference>
<keyword evidence="3" id="KW-1185">Reference proteome</keyword>
<name>A0AAN6NJB7_9PEZI</name>
<comment type="caution">
    <text evidence="2">The sequence shown here is derived from an EMBL/GenBank/DDBJ whole genome shotgun (WGS) entry which is preliminary data.</text>
</comment>
<dbReference type="SMART" id="SM00355">
    <property type="entry name" value="ZnF_C2H2"/>
    <property type="match status" value="3"/>
</dbReference>
<gene>
    <name evidence="2" type="ORF">QBC32DRAFT_387273</name>
</gene>